<evidence type="ECO:0000256" key="2">
    <source>
        <dbReference type="ARBA" id="ARBA00023002"/>
    </source>
</evidence>
<sequence>MRAVMLRRYGGPEALVVEEVPDPVPGPGQVVVEVSVAGITFVETQVRADRGPRRAELPAILGNGVAGTVVSAGDDVDRTLIGTRVVSTLGGYGGYAELAVASAGDLIPIPDGLSPEVAVAVLADGRTAVGLARAAAPQPGEWVLVLAAGGGVGSLLVQLARAAGARVIGAAGNAAKRDLAASLGAELSVDYTRPDWTDQVRAATGWNGDPGGTDQVRAATGWNGDAGRTGAPGRTRGVDVVFDGVGGDLGAAAQALLKDQGRLSVYGMAGGPMTKPDPRVRAVAWPSTDLRELSRDALALAAADRLRPSIGATLPLESAAEAHAAIEARTVTGKTLLIPARRRNGSAARPDA</sequence>
<dbReference type="Pfam" id="PF00107">
    <property type="entry name" value="ADH_zinc_N"/>
    <property type="match status" value="1"/>
</dbReference>
<dbReference type="Pfam" id="PF08240">
    <property type="entry name" value="ADH_N"/>
    <property type="match status" value="1"/>
</dbReference>
<dbReference type="InterPro" id="IPR020843">
    <property type="entry name" value="ER"/>
</dbReference>
<dbReference type="InterPro" id="IPR013149">
    <property type="entry name" value="ADH-like_C"/>
</dbReference>
<dbReference type="PANTHER" id="PTHR48106:SF13">
    <property type="entry name" value="QUINONE OXIDOREDUCTASE-RELATED"/>
    <property type="match status" value="1"/>
</dbReference>
<evidence type="ECO:0000256" key="1">
    <source>
        <dbReference type="ARBA" id="ARBA00022857"/>
    </source>
</evidence>
<dbReference type="SMART" id="SM00829">
    <property type="entry name" value="PKS_ER"/>
    <property type="match status" value="1"/>
</dbReference>
<dbReference type="InterPro" id="IPR002364">
    <property type="entry name" value="Quin_OxRdtase/zeta-crystal_CS"/>
</dbReference>
<keyword evidence="2" id="KW-0560">Oxidoreductase</keyword>
<gene>
    <name evidence="4" type="ORF">GCM10022419_074940</name>
</gene>
<reference evidence="5" key="1">
    <citation type="journal article" date="2019" name="Int. J. Syst. Evol. Microbiol.">
        <title>The Global Catalogue of Microorganisms (GCM) 10K type strain sequencing project: providing services to taxonomists for standard genome sequencing and annotation.</title>
        <authorList>
            <consortium name="The Broad Institute Genomics Platform"/>
            <consortium name="The Broad Institute Genome Sequencing Center for Infectious Disease"/>
            <person name="Wu L."/>
            <person name="Ma J."/>
        </authorList>
    </citation>
    <scope>NUCLEOTIDE SEQUENCE [LARGE SCALE GENOMIC DNA]</scope>
    <source>
        <strain evidence="5">JCM 17326</strain>
    </source>
</reference>
<keyword evidence="5" id="KW-1185">Reference proteome</keyword>
<dbReference type="Gene3D" id="3.90.180.10">
    <property type="entry name" value="Medium-chain alcohol dehydrogenases, catalytic domain"/>
    <property type="match status" value="1"/>
</dbReference>
<dbReference type="RefSeq" id="WP_345569349.1">
    <property type="nucleotide sequence ID" value="NZ_BAABDQ010000020.1"/>
</dbReference>
<organism evidence="4 5">
    <name type="scientific">Nonomuraea rosea</name>
    <dbReference type="NCBI Taxonomy" id="638574"/>
    <lineage>
        <taxon>Bacteria</taxon>
        <taxon>Bacillati</taxon>
        <taxon>Actinomycetota</taxon>
        <taxon>Actinomycetes</taxon>
        <taxon>Streptosporangiales</taxon>
        <taxon>Streptosporangiaceae</taxon>
        <taxon>Nonomuraea</taxon>
    </lineage>
</organism>
<protein>
    <submittedName>
        <fullName evidence="4">Zinc-binding dehydrogenase</fullName>
    </submittedName>
</protein>
<keyword evidence="1" id="KW-0521">NADP</keyword>
<comment type="caution">
    <text evidence="4">The sequence shown here is derived from an EMBL/GenBank/DDBJ whole genome shotgun (WGS) entry which is preliminary data.</text>
</comment>
<name>A0ABP6YH07_9ACTN</name>
<evidence type="ECO:0000313" key="5">
    <source>
        <dbReference type="Proteomes" id="UP001500630"/>
    </source>
</evidence>
<dbReference type="SUPFAM" id="SSF51735">
    <property type="entry name" value="NAD(P)-binding Rossmann-fold domains"/>
    <property type="match status" value="1"/>
</dbReference>
<feature type="domain" description="Enoyl reductase (ER)" evidence="3">
    <location>
        <begin position="10"/>
        <end position="337"/>
    </location>
</feature>
<dbReference type="EMBL" id="BAABDQ010000020">
    <property type="protein sequence ID" value="GAA3582325.1"/>
    <property type="molecule type" value="Genomic_DNA"/>
</dbReference>
<dbReference type="InterPro" id="IPR036291">
    <property type="entry name" value="NAD(P)-bd_dom_sf"/>
</dbReference>
<dbReference type="PROSITE" id="PS01162">
    <property type="entry name" value="QOR_ZETA_CRYSTAL"/>
    <property type="match status" value="1"/>
</dbReference>
<dbReference type="Gene3D" id="3.40.50.720">
    <property type="entry name" value="NAD(P)-binding Rossmann-like Domain"/>
    <property type="match status" value="1"/>
</dbReference>
<dbReference type="SUPFAM" id="SSF50129">
    <property type="entry name" value="GroES-like"/>
    <property type="match status" value="1"/>
</dbReference>
<evidence type="ECO:0000259" key="3">
    <source>
        <dbReference type="SMART" id="SM00829"/>
    </source>
</evidence>
<accession>A0ABP6YH07</accession>
<dbReference type="PANTHER" id="PTHR48106">
    <property type="entry name" value="QUINONE OXIDOREDUCTASE PIG3-RELATED"/>
    <property type="match status" value="1"/>
</dbReference>
<dbReference type="InterPro" id="IPR011032">
    <property type="entry name" value="GroES-like_sf"/>
</dbReference>
<evidence type="ECO:0000313" key="4">
    <source>
        <dbReference type="EMBL" id="GAA3582325.1"/>
    </source>
</evidence>
<proteinExistence type="predicted"/>
<dbReference type="InterPro" id="IPR013154">
    <property type="entry name" value="ADH-like_N"/>
</dbReference>
<dbReference type="Proteomes" id="UP001500630">
    <property type="component" value="Unassembled WGS sequence"/>
</dbReference>